<protein>
    <submittedName>
        <fullName evidence="1">Uncharacterized protein</fullName>
    </submittedName>
</protein>
<evidence type="ECO:0000313" key="1">
    <source>
        <dbReference type="EMBL" id="JAE26636.1"/>
    </source>
</evidence>
<accession>A0A0A9GVQ2</accession>
<dbReference type="AlphaFoldDB" id="A0A0A9GVQ2"/>
<name>A0A0A9GVQ2_ARUDO</name>
<organism evidence="1">
    <name type="scientific">Arundo donax</name>
    <name type="common">Giant reed</name>
    <name type="synonym">Donax arundinaceus</name>
    <dbReference type="NCBI Taxonomy" id="35708"/>
    <lineage>
        <taxon>Eukaryota</taxon>
        <taxon>Viridiplantae</taxon>
        <taxon>Streptophyta</taxon>
        <taxon>Embryophyta</taxon>
        <taxon>Tracheophyta</taxon>
        <taxon>Spermatophyta</taxon>
        <taxon>Magnoliopsida</taxon>
        <taxon>Liliopsida</taxon>
        <taxon>Poales</taxon>
        <taxon>Poaceae</taxon>
        <taxon>PACMAD clade</taxon>
        <taxon>Arundinoideae</taxon>
        <taxon>Arundineae</taxon>
        <taxon>Arundo</taxon>
    </lineage>
</organism>
<dbReference type="EMBL" id="GBRH01171260">
    <property type="protein sequence ID" value="JAE26636.1"/>
    <property type="molecule type" value="Transcribed_RNA"/>
</dbReference>
<sequence>MLSVNRRLWPRRLGAGLAAGRELRHARSSRCSSTIPVCLPWRCGWDASWSEVRATIAVPSAVQIWECRYRSGDRFWGKDE</sequence>
<reference evidence="1" key="1">
    <citation type="submission" date="2014-09" db="EMBL/GenBank/DDBJ databases">
        <authorList>
            <person name="Magalhaes I.L.F."/>
            <person name="Oliveira U."/>
            <person name="Santos F.R."/>
            <person name="Vidigal T.H.D.A."/>
            <person name="Brescovit A.D."/>
            <person name="Santos A.J."/>
        </authorList>
    </citation>
    <scope>NUCLEOTIDE SEQUENCE</scope>
    <source>
        <tissue evidence="1">Shoot tissue taken approximately 20 cm above the soil surface</tissue>
    </source>
</reference>
<proteinExistence type="predicted"/>
<reference evidence="1" key="2">
    <citation type="journal article" date="2015" name="Data Brief">
        <title>Shoot transcriptome of the giant reed, Arundo donax.</title>
        <authorList>
            <person name="Barrero R.A."/>
            <person name="Guerrero F.D."/>
            <person name="Moolhuijzen P."/>
            <person name="Goolsby J.A."/>
            <person name="Tidwell J."/>
            <person name="Bellgard S.E."/>
            <person name="Bellgard M.I."/>
        </authorList>
    </citation>
    <scope>NUCLEOTIDE SEQUENCE</scope>
    <source>
        <tissue evidence="1">Shoot tissue taken approximately 20 cm above the soil surface</tissue>
    </source>
</reference>